<evidence type="ECO:0000256" key="1">
    <source>
        <dbReference type="ARBA" id="ARBA00006432"/>
    </source>
</evidence>
<dbReference type="NCBIfam" id="NF004837">
    <property type="entry name" value="PRK06187.1"/>
    <property type="match status" value="1"/>
</dbReference>
<keyword evidence="2 5" id="KW-0436">Ligase</keyword>
<proteinExistence type="inferred from homology"/>
<comment type="similarity">
    <text evidence="1">Belongs to the ATP-dependent AMP-binding enzyme family.</text>
</comment>
<evidence type="ECO:0000313" key="6">
    <source>
        <dbReference type="Proteomes" id="UP000244180"/>
    </source>
</evidence>
<dbReference type="GO" id="GO:0016877">
    <property type="term" value="F:ligase activity, forming carbon-sulfur bonds"/>
    <property type="evidence" value="ECO:0007669"/>
    <property type="project" value="UniProtKB-ARBA"/>
</dbReference>
<dbReference type="InterPro" id="IPR045851">
    <property type="entry name" value="AMP-bd_C_sf"/>
</dbReference>
<dbReference type="AlphaFoldDB" id="A0A2T5G3J3"/>
<dbReference type="FunFam" id="3.30.300.30:FF:000008">
    <property type="entry name" value="2,3-dihydroxybenzoate-AMP ligase"/>
    <property type="match status" value="1"/>
</dbReference>
<sequence length="549" mass="60861">MQGLMMDFPLTLTHLLRRAETLFPRREIVDRRPDRTFFRYTYAEFIDRAKRLAVALRDLGLARGDRVATLMWNQHEHLEAYFGIPLAGAVLHTLNLRLPPEDLRFIIEHADDRALIVDQTLLPLLEKIGPLPTVRHVFVAGVPADASLPEDLRPYEALLAGADPARFVEPELDERDAAAMCYTSGTTGQPKGVVYSHRALVLHSIVSAMADGLGVRESDAVLPVVPMFHVNAWGLPYTTTLVGAKHVLPGMHLDPASLLEAFQAERVTLTAGVPTIWLGVLQRLDQNPGAYDLSALRALLVGGAAAPEGMIRDFQERHGLTVVHAWGMTETTPLGTIAFLSPETAALPEDARYRLRAKQGRPVPLVEIRARGPEGFVPWNGEAMGELEVRGPWIAAAYHNAPEAADRWTDDGWFRTGDIVTIDPHGYVEIKDRDKDLVKSGGEWISTMALENALMTHPAVLEAAVIAVPHPKWQERPLAVVVLKPGHTPDEAMKAALFDALRPKFARWQLPDDIVFVDQIPRTSTGKFLKRALRERFKHHLDAQGEPIA</sequence>
<dbReference type="Gene3D" id="3.30.300.30">
    <property type="match status" value="1"/>
</dbReference>
<protein>
    <submittedName>
        <fullName evidence="5">Medium-chain fatty acid--CoA ligase</fullName>
    </submittedName>
</protein>
<dbReference type="InterPro" id="IPR042099">
    <property type="entry name" value="ANL_N_sf"/>
</dbReference>
<dbReference type="InterPro" id="IPR020845">
    <property type="entry name" value="AMP-binding_CS"/>
</dbReference>
<evidence type="ECO:0000313" key="5">
    <source>
        <dbReference type="EMBL" id="PTQ50764.1"/>
    </source>
</evidence>
<dbReference type="SUPFAM" id="SSF56801">
    <property type="entry name" value="Acetyl-CoA synthetase-like"/>
    <property type="match status" value="1"/>
</dbReference>
<dbReference type="Pfam" id="PF13193">
    <property type="entry name" value="AMP-binding_C"/>
    <property type="match status" value="1"/>
</dbReference>
<dbReference type="PROSITE" id="PS00455">
    <property type="entry name" value="AMP_BINDING"/>
    <property type="match status" value="1"/>
</dbReference>
<organism evidence="5 6">
    <name type="scientific">Hydrogenibacillus schlegelii</name>
    <name type="common">Bacillus schlegelii</name>
    <dbReference type="NCBI Taxonomy" id="1484"/>
    <lineage>
        <taxon>Bacteria</taxon>
        <taxon>Bacillati</taxon>
        <taxon>Bacillota</taxon>
        <taxon>Bacilli</taxon>
        <taxon>Bacillales</taxon>
        <taxon>Bacillales Family X. Incertae Sedis</taxon>
        <taxon>Hydrogenibacillus</taxon>
    </lineage>
</organism>
<dbReference type="PANTHER" id="PTHR43767">
    <property type="entry name" value="LONG-CHAIN-FATTY-ACID--COA LIGASE"/>
    <property type="match status" value="1"/>
</dbReference>
<name>A0A2T5G3J3_HYDSH</name>
<dbReference type="PANTHER" id="PTHR43767:SF11">
    <property type="entry name" value="MEDIUM-CHAIN-FATTY-ACID--COA LIGASE"/>
    <property type="match status" value="1"/>
</dbReference>
<evidence type="ECO:0000256" key="2">
    <source>
        <dbReference type="ARBA" id="ARBA00022598"/>
    </source>
</evidence>
<dbReference type="InterPro" id="IPR000873">
    <property type="entry name" value="AMP-dep_synth/lig_dom"/>
</dbReference>
<comment type="caution">
    <text evidence="5">The sequence shown here is derived from an EMBL/GenBank/DDBJ whole genome shotgun (WGS) entry which is preliminary data.</text>
</comment>
<accession>A0A2T5G3J3</accession>
<feature type="domain" description="AMP-binding enzyme C-terminal" evidence="4">
    <location>
        <begin position="450"/>
        <end position="527"/>
    </location>
</feature>
<dbReference type="InterPro" id="IPR050237">
    <property type="entry name" value="ATP-dep_AMP-bd_enzyme"/>
</dbReference>
<gene>
    <name evidence="5" type="ORF">HSCHL_0045</name>
</gene>
<feature type="domain" description="AMP-dependent synthetase/ligase" evidence="3">
    <location>
        <begin position="29"/>
        <end position="398"/>
    </location>
</feature>
<dbReference type="InterPro" id="IPR025110">
    <property type="entry name" value="AMP-bd_C"/>
</dbReference>
<dbReference type="Gene3D" id="3.40.50.12780">
    <property type="entry name" value="N-terminal domain of ligase-like"/>
    <property type="match status" value="1"/>
</dbReference>
<evidence type="ECO:0000259" key="3">
    <source>
        <dbReference type="Pfam" id="PF00501"/>
    </source>
</evidence>
<dbReference type="CDD" id="cd12119">
    <property type="entry name" value="ttLC_FACS_AlkK_like"/>
    <property type="match status" value="1"/>
</dbReference>
<dbReference type="RefSeq" id="WP_273000891.1">
    <property type="nucleotide sequence ID" value="NZ_PEBV01000081.1"/>
</dbReference>
<evidence type="ECO:0000259" key="4">
    <source>
        <dbReference type="Pfam" id="PF13193"/>
    </source>
</evidence>
<reference evidence="5 6" key="1">
    <citation type="submission" date="2017-08" db="EMBL/GenBank/DDBJ databases">
        <title>Burning lignite coal seam in the remote Altai Mountains harbors a hydrogen-driven thermophilic microbial community.</title>
        <authorList>
            <person name="Kadnikov V.V."/>
            <person name="Mardanov A.V."/>
            <person name="Ivasenko D."/>
            <person name="Beletsky A.V."/>
            <person name="Karnachuk O.V."/>
            <person name="Ravin N.V."/>
        </authorList>
    </citation>
    <scope>NUCLEOTIDE SEQUENCE [LARGE SCALE GENOMIC DNA]</scope>
    <source>
        <strain evidence="5">AL33</strain>
    </source>
</reference>
<dbReference type="Proteomes" id="UP000244180">
    <property type="component" value="Unassembled WGS sequence"/>
</dbReference>
<dbReference type="Pfam" id="PF00501">
    <property type="entry name" value="AMP-binding"/>
    <property type="match status" value="1"/>
</dbReference>
<dbReference type="EMBL" id="PEBV01000081">
    <property type="protein sequence ID" value="PTQ50764.1"/>
    <property type="molecule type" value="Genomic_DNA"/>
</dbReference>